<feature type="domain" description="RING-type" evidence="24">
    <location>
        <begin position="44"/>
        <end position="105"/>
    </location>
</feature>
<feature type="compositionally biased region" description="Basic and acidic residues" evidence="21">
    <location>
        <begin position="927"/>
        <end position="936"/>
    </location>
</feature>
<evidence type="ECO:0000256" key="6">
    <source>
        <dbReference type="ARBA" id="ARBA00022679"/>
    </source>
</evidence>
<dbReference type="EMBL" id="AHAT01034354">
    <property type="status" value="NOT_ANNOTATED_CDS"/>
    <property type="molecule type" value="Genomic_DNA"/>
</dbReference>
<dbReference type="Proteomes" id="UP000018468">
    <property type="component" value="Linkage group LG8"/>
</dbReference>
<dbReference type="SMART" id="SM00249">
    <property type="entry name" value="PHD"/>
    <property type="match status" value="1"/>
</dbReference>
<dbReference type="InterPro" id="IPR027370">
    <property type="entry name" value="Znf-RING_euk"/>
</dbReference>
<dbReference type="Pfam" id="PF00643">
    <property type="entry name" value="zf-B_box"/>
    <property type="match status" value="1"/>
</dbReference>
<dbReference type="SMART" id="SM00297">
    <property type="entry name" value="BROMO"/>
    <property type="match status" value="1"/>
</dbReference>
<evidence type="ECO:0000256" key="19">
    <source>
        <dbReference type="PROSITE-ProRule" id="PRU00035"/>
    </source>
</evidence>
<dbReference type="Ensembl" id="ENSLOCT00000021068.1">
    <property type="protein sequence ID" value="ENSLOCP00000021032.1"/>
    <property type="gene ID" value="ENSLOCG00000017014.1"/>
</dbReference>
<dbReference type="FunFam" id="3.30.40.10:FF:000123">
    <property type="entry name" value="E3 ubiquitin-protein ligase TRIM33"/>
    <property type="match status" value="1"/>
</dbReference>
<dbReference type="Pfam" id="PF00628">
    <property type="entry name" value="PHD"/>
    <property type="match status" value="1"/>
</dbReference>
<dbReference type="SMART" id="SM00184">
    <property type="entry name" value="RING"/>
    <property type="match status" value="1"/>
</dbReference>
<dbReference type="EMBL" id="AHAT01034351">
    <property type="status" value="NOT_ANNOTATED_CDS"/>
    <property type="molecule type" value="Genomic_DNA"/>
</dbReference>
<proteinExistence type="predicted"/>
<keyword evidence="8" id="KW-0677">Repeat</keyword>
<keyword evidence="10" id="KW-0833">Ubl conjugation pathway</keyword>
<dbReference type="OMA" id="XSLVIED"/>
<feature type="region of interest" description="Disordered" evidence="21">
    <location>
        <begin position="418"/>
        <end position="444"/>
    </location>
</feature>
<dbReference type="SUPFAM" id="SSF57903">
    <property type="entry name" value="FYVE/PHD zinc finger"/>
    <property type="match status" value="1"/>
</dbReference>
<feature type="domain" description="PHD-type" evidence="23">
    <location>
        <begin position="737"/>
        <end position="785"/>
    </location>
</feature>
<dbReference type="Pfam" id="PF00439">
    <property type="entry name" value="Bromodomain"/>
    <property type="match status" value="1"/>
</dbReference>
<feature type="domain" description="B box-type" evidence="25">
    <location>
        <begin position="192"/>
        <end position="233"/>
    </location>
</feature>
<keyword evidence="5" id="KW-0678">Repressor</keyword>
<feature type="compositionally biased region" description="Polar residues" evidence="21">
    <location>
        <begin position="489"/>
        <end position="501"/>
    </location>
</feature>
<keyword evidence="13 20" id="KW-0175">Coiled coil</keyword>
<evidence type="ECO:0000256" key="14">
    <source>
        <dbReference type="ARBA" id="ARBA00023117"/>
    </source>
</evidence>
<evidence type="ECO:0000256" key="13">
    <source>
        <dbReference type="ARBA" id="ARBA00023054"/>
    </source>
</evidence>
<comment type="pathway">
    <text evidence="3">Protein modification; protein ubiquitination.</text>
</comment>
<dbReference type="InterPro" id="IPR018359">
    <property type="entry name" value="Bromodomain_CS"/>
</dbReference>
<evidence type="ECO:0000256" key="1">
    <source>
        <dbReference type="ARBA" id="ARBA00000900"/>
    </source>
</evidence>
<dbReference type="EMBL" id="AHAT01034349">
    <property type="status" value="NOT_ANNOTATED_CDS"/>
    <property type="molecule type" value="Genomic_DNA"/>
</dbReference>
<dbReference type="InterPro" id="IPR019787">
    <property type="entry name" value="Znf_PHD-finger"/>
</dbReference>
<feature type="domain" description="Bromo" evidence="22">
    <location>
        <begin position="828"/>
        <end position="900"/>
    </location>
</feature>
<evidence type="ECO:0000256" key="15">
    <source>
        <dbReference type="ARBA" id="ARBA00023125"/>
    </source>
</evidence>
<evidence type="ECO:0000256" key="11">
    <source>
        <dbReference type="ARBA" id="ARBA00022833"/>
    </source>
</evidence>
<evidence type="ECO:0000256" key="9">
    <source>
        <dbReference type="ARBA" id="ARBA00022771"/>
    </source>
</evidence>
<sequence length="955" mass="106945">MDESSEKNNGDKDVVLVAENEAESMQIEEESPKLRSSLNLLDTCAVCTSNFQSREPRLLPCLHSFCKKCLPQPSRHLAVAEKKDPSPPGDHASRSIGVIRCPVCQQECVEIDVMENFFVKDTVEVPSSTVEKTSQVCTSCEDNTEATGFCVECVEFLCLTCIEAHQRVKFTRDHTIRQKEEVSPEAVSISSQRPVFCPIHKKEPLKLFCDTCDRLTCRDCQLLEHKDHRYQFLEDAYKNHKECLETMTMQLQEKKKAVEAVSDVIKSRLQQVDENHKAVKYEINMSIYALFVEIKKRGKALINQLEAMRKDQEAVLNKQQEDINLLSKQLEYVMNFTKWVASNNSSTALLYSKRLILFQIQNLLRAKCEMTFIPQNSVRFQSGLAAWARNIDFGTLMIDSDPAVQQSNFQNAQAALNAAAQKPGASPPGFPSVSSSQPAPAVPPNTLAQLQKQVERLSYRPGRQRQPRGWVWHIHEPPVLKPQGGVQGSRVQSPSVGSQQGPRFGAQGLVPPSPTSNPQNPGFLTHQILVGLVLEIQMPPLPSVQSQNALRNPLPHPSSSSPTAYSAFQQLNRMEAVYLDNRKERNGPITVPKTITSQSLPMSSTDKNGKTEYSGGHYQQRLNFLMPSSATSIHLPRSSSCKSSQSQNKDSFKQKKSTSPYPGIVVKDEPDDDDLSLVSFSTPTILCSAFGSQGQSRVRTNVPDSTEDQAKAVEERLSCWSPSSAGKTGGAEEDPNEDWCAVCQNGGELLCCEKCPKVFHLACHVPPLLAFPRSGEWFCTFCRDLSKPELEYDCDSAVEPTGAKDKESSRRLPPLDKRKCERLLLYLYCHEQSADFQEPVPPSIVPDYYTIIKTPMDLSLVKEKLQAQKQCYSDPEEFVADIRLIFLNCAEFNEPDSEVAAAGKTLQKFFEERLRILYPERKFPEQKVEGVAREGENEPSQPKKKLRKCADSQIG</sequence>
<dbReference type="PROSITE" id="PS01359">
    <property type="entry name" value="ZF_PHD_1"/>
    <property type="match status" value="1"/>
</dbReference>
<dbReference type="PANTHER" id="PTHR45915">
    <property type="entry name" value="TRANSCRIPTION INTERMEDIARY FACTOR"/>
    <property type="match status" value="1"/>
</dbReference>
<dbReference type="PROSITE" id="PS50016">
    <property type="entry name" value="ZF_PHD_2"/>
    <property type="match status" value="1"/>
</dbReference>
<dbReference type="PROSITE" id="PS50014">
    <property type="entry name" value="BROMODOMAIN_2"/>
    <property type="match status" value="1"/>
</dbReference>
<keyword evidence="9 18" id="KW-0863">Zinc-finger</keyword>
<dbReference type="GO" id="GO:0000785">
    <property type="term" value="C:chromatin"/>
    <property type="evidence" value="ECO:0000318"/>
    <property type="project" value="GO_Central"/>
</dbReference>
<evidence type="ECO:0000256" key="2">
    <source>
        <dbReference type="ARBA" id="ARBA00004123"/>
    </source>
</evidence>
<keyword evidence="16" id="KW-0804">Transcription</keyword>
<evidence type="ECO:0000313" key="26">
    <source>
        <dbReference type="Ensembl" id="ENSLOCP00000021032.1"/>
    </source>
</evidence>
<dbReference type="GO" id="GO:0008270">
    <property type="term" value="F:zinc ion binding"/>
    <property type="evidence" value="ECO:0007669"/>
    <property type="project" value="UniProtKB-KW"/>
</dbReference>
<feature type="domain" description="B box-type" evidence="25">
    <location>
        <begin position="132"/>
        <end position="185"/>
    </location>
</feature>
<accession>W5NK73</accession>
<dbReference type="InParanoid" id="W5NK73"/>
<feature type="compositionally biased region" description="Low complexity" evidence="21">
    <location>
        <begin position="638"/>
        <end position="649"/>
    </location>
</feature>
<dbReference type="InterPro" id="IPR019786">
    <property type="entry name" value="Zinc_finger_PHD-type_CS"/>
</dbReference>
<dbReference type="EC" id="2.3.2.27" evidence="4"/>
<dbReference type="PRINTS" id="PR00503">
    <property type="entry name" value="BROMODOMAIN"/>
</dbReference>
<dbReference type="InterPro" id="IPR001841">
    <property type="entry name" value="Znf_RING"/>
</dbReference>
<evidence type="ECO:0000256" key="3">
    <source>
        <dbReference type="ARBA" id="ARBA00004906"/>
    </source>
</evidence>
<dbReference type="STRING" id="7918.ENSLOCP00000021032"/>
<feature type="region of interest" description="Disordered" evidence="21">
    <location>
        <begin position="927"/>
        <end position="955"/>
    </location>
</feature>
<dbReference type="GeneTree" id="ENSGT00940000159863"/>
<evidence type="ECO:0000256" key="18">
    <source>
        <dbReference type="PROSITE-ProRule" id="PRU00024"/>
    </source>
</evidence>
<comment type="subcellular location">
    <subcellularLocation>
        <location evidence="2">Nucleus</location>
    </subcellularLocation>
</comment>
<dbReference type="SMART" id="SM00336">
    <property type="entry name" value="BBOX"/>
    <property type="match status" value="2"/>
</dbReference>
<dbReference type="Gene3D" id="1.20.920.10">
    <property type="entry name" value="Bromodomain-like"/>
    <property type="match status" value="1"/>
</dbReference>
<evidence type="ECO:0000256" key="10">
    <source>
        <dbReference type="ARBA" id="ARBA00022786"/>
    </source>
</evidence>
<keyword evidence="12" id="KW-0805">Transcription regulation</keyword>
<keyword evidence="7" id="KW-0479">Metal-binding</keyword>
<dbReference type="InterPro" id="IPR013083">
    <property type="entry name" value="Znf_RING/FYVE/PHD"/>
</dbReference>
<evidence type="ECO:0000259" key="25">
    <source>
        <dbReference type="PROSITE" id="PS50119"/>
    </source>
</evidence>
<evidence type="ECO:0000256" key="12">
    <source>
        <dbReference type="ARBA" id="ARBA00023015"/>
    </source>
</evidence>
<feature type="region of interest" description="Disordered" evidence="21">
    <location>
        <begin position="545"/>
        <end position="564"/>
    </location>
</feature>
<protein>
    <recommendedName>
        <fullName evidence="4">RING-type E3 ubiquitin transferase</fullName>
        <ecNumber evidence="4">2.3.2.27</ecNumber>
    </recommendedName>
</protein>
<evidence type="ECO:0000256" key="16">
    <source>
        <dbReference type="ARBA" id="ARBA00023163"/>
    </source>
</evidence>
<dbReference type="InterPro" id="IPR003649">
    <property type="entry name" value="Bbox_C"/>
</dbReference>
<dbReference type="Pfam" id="PF13445">
    <property type="entry name" value="zf-RING_UBOX"/>
    <property type="match status" value="1"/>
</dbReference>
<keyword evidence="14 19" id="KW-0103">Bromodomain</keyword>
<feature type="coiled-coil region" evidence="20">
    <location>
        <begin position="302"/>
        <end position="329"/>
    </location>
</feature>
<dbReference type="EMBL" id="AHAT01034355">
    <property type="status" value="NOT_ANNOTATED_CDS"/>
    <property type="molecule type" value="Genomic_DNA"/>
</dbReference>
<dbReference type="InterPro" id="IPR001965">
    <property type="entry name" value="Znf_PHD"/>
</dbReference>
<organism evidence="26 27">
    <name type="scientific">Lepisosteus oculatus</name>
    <name type="common">Spotted gar</name>
    <dbReference type="NCBI Taxonomy" id="7918"/>
    <lineage>
        <taxon>Eukaryota</taxon>
        <taxon>Metazoa</taxon>
        <taxon>Chordata</taxon>
        <taxon>Craniata</taxon>
        <taxon>Vertebrata</taxon>
        <taxon>Euteleostomi</taxon>
        <taxon>Actinopterygii</taxon>
        <taxon>Neopterygii</taxon>
        <taxon>Holostei</taxon>
        <taxon>Semionotiformes</taxon>
        <taxon>Lepisosteidae</taxon>
        <taxon>Lepisosteus</taxon>
    </lineage>
</organism>
<dbReference type="SUPFAM" id="SSF47370">
    <property type="entry name" value="Bromodomain"/>
    <property type="match status" value="1"/>
</dbReference>
<evidence type="ECO:0000256" key="20">
    <source>
        <dbReference type="SAM" id="Coils"/>
    </source>
</evidence>
<dbReference type="eggNOG" id="KOG2177">
    <property type="taxonomic scope" value="Eukaryota"/>
</dbReference>
<reference evidence="27" key="1">
    <citation type="submission" date="2011-12" db="EMBL/GenBank/DDBJ databases">
        <title>The Draft Genome of Lepisosteus oculatus.</title>
        <authorList>
            <consortium name="The Broad Institute Genome Assembly &amp; Analysis Group"/>
            <consortium name="Computational R&amp;D Group"/>
            <consortium name="and Sequencing Platform"/>
            <person name="Di Palma F."/>
            <person name="Alfoldi J."/>
            <person name="Johnson J."/>
            <person name="Berlin A."/>
            <person name="Gnerre S."/>
            <person name="Jaffe D."/>
            <person name="MacCallum I."/>
            <person name="Young S."/>
            <person name="Walker B.J."/>
            <person name="Lander E.S."/>
            <person name="Lindblad-Toh K."/>
        </authorList>
    </citation>
    <scope>NUCLEOTIDE SEQUENCE [LARGE SCALE GENOMIC DNA]</scope>
</reference>
<dbReference type="InterPro" id="IPR036427">
    <property type="entry name" value="Bromodomain-like_sf"/>
</dbReference>
<dbReference type="Bgee" id="ENSLOCG00000017014">
    <property type="expression patterns" value="Expressed in intestine and 12 other cell types or tissues"/>
</dbReference>
<evidence type="ECO:0000256" key="21">
    <source>
        <dbReference type="SAM" id="MobiDB-lite"/>
    </source>
</evidence>
<dbReference type="EMBL" id="AHAT01034350">
    <property type="status" value="NOT_ANNOTATED_CDS"/>
    <property type="molecule type" value="Genomic_DNA"/>
</dbReference>
<dbReference type="EMBL" id="AHAT01034353">
    <property type="status" value="NOT_ANNOTATED_CDS"/>
    <property type="molecule type" value="Genomic_DNA"/>
</dbReference>
<dbReference type="SMART" id="SM00502">
    <property type="entry name" value="BBC"/>
    <property type="match status" value="1"/>
</dbReference>
<dbReference type="InterPro" id="IPR001487">
    <property type="entry name" value="Bromodomain"/>
</dbReference>
<dbReference type="Gene3D" id="3.30.40.10">
    <property type="entry name" value="Zinc/RING finger domain, C3HC4 (zinc finger)"/>
    <property type="match status" value="2"/>
</dbReference>
<dbReference type="GO" id="GO:0005634">
    <property type="term" value="C:nucleus"/>
    <property type="evidence" value="ECO:0007669"/>
    <property type="project" value="UniProtKB-SubCell"/>
</dbReference>
<evidence type="ECO:0000259" key="24">
    <source>
        <dbReference type="PROSITE" id="PS50089"/>
    </source>
</evidence>
<dbReference type="CDD" id="cd05502">
    <property type="entry name" value="Bromo_tif1_like"/>
    <property type="match status" value="1"/>
</dbReference>
<dbReference type="InterPro" id="IPR000315">
    <property type="entry name" value="Znf_B-box"/>
</dbReference>
<comment type="catalytic activity">
    <reaction evidence="1">
        <text>S-ubiquitinyl-[E2 ubiquitin-conjugating enzyme]-L-cysteine + [acceptor protein]-L-lysine = [E2 ubiquitin-conjugating enzyme]-L-cysteine + N(6)-ubiquitinyl-[acceptor protein]-L-lysine.</text>
        <dbReference type="EC" id="2.3.2.27"/>
    </reaction>
</comment>
<dbReference type="EMBL" id="AHAT01034352">
    <property type="status" value="NOT_ANNOTATED_CDS"/>
    <property type="molecule type" value="Genomic_DNA"/>
</dbReference>
<evidence type="ECO:0000256" key="4">
    <source>
        <dbReference type="ARBA" id="ARBA00012483"/>
    </source>
</evidence>
<dbReference type="FunFam" id="3.30.160.60:FF:000074">
    <property type="entry name" value="Tripartite motif containing 66"/>
    <property type="match status" value="1"/>
</dbReference>
<feature type="compositionally biased region" description="Polar residues" evidence="21">
    <location>
        <begin position="593"/>
        <end position="606"/>
    </location>
</feature>
<feature type="region of interest" description="Disordered" evidence="21">
    <location>
        <begin position="584"/>
        <end position="615"/>
    </location>
</feature>
<dbReference type="PROSITE" id="PS00633">
    <property type="entry name" value="BROMODOMAIN_1"/>
    <property type="match status" value="1"/>
</dbReference>
<dbReference type="Gene3D" id="3.30.160.60">
    <property type="entry name" value="Classic Zinc Finger"/>
    <property type="match status" value="1"/>
</dbReference>
<keyword evidence="27" id="KW-1185">Reference proteome</keyword>
<dbReference type="InterPro" id="IPR011011">
    <property type="entry name" value="Znf_FYVE_PHD"/>
</dbReference>
<evidence type="ECO:0000259" key="23">
    <source>
        <dbReference type="PROSITE" id="PS50016"/>
    </source>
</evidence>
<dbReference type="AlphaFoldDB" id="W5NK73"/>
<feature type="region of interest" description="Disordered" evidence="21">
    <location>
        <begin position="481"/>
        <end position="501"/>
    </location>
</feature>
<evidence type="ECO:0000256" key="7">
    <source>
        <dbReference type="ARBA" id="ARBA00022723"/>
    </source>
</evidence>
<dbReference type="SUPFAM" id="SSF57850">
    <property type="entry name" value="RING/U-box"/>
    <property type="match status" value="1"/>
</dbReference>
<dbReference type="PROSITE" id="PS00518">
    <property type="entry name" value="ZF_RING_1"/>
    <property type="match status" value="1"/>
</dbReference>
<dbReference type="EMBL" id="AHAT01034356">
    <property type="status" value="NOT_ANNOTATED_CDS"/>
    <property type="molecule type" value="Genomic_DNA"/>
</dbReference>
<reference evidence="26" key="3">
    <citation type="submission" date="2025-09" db="UniProtKB">
        <authorList>
            <consortium name="Ensembl"/>
        </authorList>
    </citation>
    <scope>IDENTIFICATION</scope>
</reference>
<dbReference type="SUPFAM" id="SSF57845">
    <property type="entry name" value="B-box zinc-binding domain"/>
    <property type="match status" value="1"/>
</dbReference>
<evidence type="ECO:0000256" key="5">
    <source>
        <dbReference type="ARBA" id="ARBA00022491"/>
    </source>
</evidence>
<keyword evidence="17" id="KW-0539">Nucleus</keyword>
<dbReference type="InterPro" id="IPR017907">
    <property type="entry name" value="Znf_RING_CS"/>
</dbReference>
<keyword evidence="15" id="KW-0238">DNA-binding</keyword>
<evidence type="ECO:0000256" key="8">
    <source>
        <dbReference type="ARBA" id="ARBA00022737"/>
    </source>
</evidence>
<dbReference type="GO" id="GO:0003677">
    <property type="term" value="F:DNA binding"/>
    <property type="evidence" value="ECO:0007669"/>
    <property type="project" value="UniProtKB-KW"/>
</dbReference>
<dbReference type="GO" id="GO:0061630">
    <property type="term" value="F:ubiquitin protein ligase activity"/>
    <property type="evidence" value="ECO:0007669"/>
    <property type="project" value="UniProtKB-EC"/>
</dbReference>
<dbReference type="PANTHER" id="PTHR45915:SF4">
    <property type="entry name" value="TRANSCRIPTION INTERMEDIARY FACTOR 1-ALPHA"/>
    <property type="match status" value="1"/>
</dbReference>
<dbReference type="PROSITE" id="PS50119">
    <property type="entry name" value="ZF_BBOX"/>
    <property type="match status" value="2"/>
</dbReference>
<evidence type="ECO:0000256" key="17">
    <source>
        <dbReference type="ARBA" id="ARBA00023242"/>
    </source>
</evidence>
<evidence type="ECO:0000313" key="27">
    <source>
        <dbReference type="Proteomes" id="UP000018468"/>
    </source>
</evidence>
<dbReference type="PROSITE" id="PS50089">
    <property type="entry name" value="ZF_RING_2"/>
    <property type="match status" value="1"/>
</dbReference>
<name>W5NK73_LEPOC</name>
<keyword evidence="6" id="KW-0808">Transferase</keyword>
<reference evidence="26" key="2">
    <citation type="submission" date="2025-08" db="UniProtKB">
        <authorList>
            <consortium name="Ensembl"/>
        </authorList>
    </citation>
    <scope>IDENTIFICATION</scope>
</reference>
<keyword evidence="11" id="KW-0862">Zinc</keyword>
<feature type="region of interest" description="Disordered" evidence="21">
    <location>
        <begin position="633"/>
        <end position="670"/>
    </location>
</feature>
<evidence type="ECO:0000259" key="22">
    <source>
        <dbReference type="PROSITE" id="PS50014"/>
    </source>
</evidence>